<dbReference type="EMBL" id="JAUHJS010000004">
    <property type="protein sequence ID" value="MDN4165849.1"/>
    <property type="molecule type" value="Genomic_DNA"/>
</dbReference>
<evidence type="ECO:0000313" key="1">
    <source>
        <dbReference type="EMBL" id="MDN4165849.1"/>
    </source>
</evidence>
<dbReference type="RefSeq" id="WP_320004381.1">
    <property type="nucleotide sequence ID" value="NZ_JAUHJS010000004.1"/>
</dbReference>
<proteinExistence type="predicted"/>
<gene>
    <name evidence="1" type="ORF">QWY31_10060</name>
</gene>
<protein>
    <recommendedName>
        <fullName evidence="3">Lipoprotein</fullName>
    </recommendedName>
</protein>
<comment type="caution">
    <text evidence="1">The sequence shown here is derived from an EMBL/GenBank/DDBJ whole genome shotgun (WGS) entry which is preliminary data.</text>
</comment>
<accession>A0ABT8F6G8</accession>
<dbReference type="Proteomes" id="UP001168552">
    <property type="component" value="Unassembled WGS sequence"/>
</dbReference>
<evidence type="ECO:0008006" key="3">
    <source>
        <dbReference type="Google" id="ProtNLM"/>
    </source>
</evidence>
<keyword evidence="2" id="KW-1185">Reference proteome</keyword>
<evidence type="ECO:0000313" key="2">
    <source>
        <dbReference type="Proteomes" id="UP001168552"/>
    </source>
</evidence>
<organism evidence="1 2">
    <name type="scientific">Shiella aurantiaca</name>
    <dbReference type="NCBI Taxonomy" id="3058365"/>
    <lineage>
        <taxon>Bacteria</taxon>
        <taxon>Pseudomonadati</taxon>
        <taxon>Bacteroidota</taxon>
        <taxon>Cytophagia</taxon>
        <taxon>Cytophagales</taxon>
        <taxon>Shiellaceae</taxon>
        <taxon>Shiella</taxon>
    </lineage>
</organism>
<sequence>MKTAVRLLPLLVFLSCGKEENTLVPKEEAASITALATVRYYGSVAADGCGWVLALDSATLSAEEVPPIYLIDGNKVNITFKEKGTAPCGMNPNGLIDIHLLEIR</sequence>
<name>A0ABT8F6G8_9BACT</name>
<reference evidence="1" key="1">
    <citation type="submission" date="2023-06" db="EMBL/GenBank/DDBJ databases">
        <title>Cytophagales bacterium Strain LB-30, isolated from soil.</title>
        <authorList>
            <person name="Liu B."/>
        </authorList>
    </citation>
    <scope>NUCLEOTIDE SEQUENCE</scope>
    <source>
        <strain evidence="1">LB-30</strain>
    </source>
</reference>